<gene>
    <name evidence="2" type="ORF">B0A70_14415</name>
    <name evidence="3" type="ORF">SAMN05421796_10839</name>
</gene>
<evidence type="ECO:0000313" key="2">
    <source>
        <dbReference type="EMBL" id="PQA90517.1"/>
    </source>
</evidence>
<sequence>MNLRKLIESLCELVDPDGSMIEALNIATLNDGDEFFETSSPIILSIVNVEEDRMMKNQPEYFKKSENKISKYKNPNQYLVLSLLFASYNKETYKYLDGIDNLNTILVFFQQHNSFFYKDDDRELITLENFYQKKESEKELYQKVTMEIVSLSTEQLYQMWSCLGSKYMPSMLFKMRLCMI</sequence>
<reference evidence="2 5" key="1">
    <citation type="submission" date="2016-11" db="EMBL/GenBank/DDBJ databases">
        <title>Whole genomes of Flavobacteriaceae.</title>
        <authorList>
            <person name="Stine C."/>
            <person name="Li C."/>
            <person name="Tadesse D."/>
        </authorList>
    </citation>
    <scope>NUCLEOTIDE SEQUENCE [LARGE SCALE GENOMIC DNA]</scope>
    <source>
        <strain evidence="2 5">DSM 21068</strain>
    </source>
</reference>
<protein>
    <recommendedName>
        <fullName evidence="1">Pvc16 N-terminal domain-containing protein</fullName>
    </recommendedName>
</protein>
<name>A0A1N7NIR9_9FLAO</name>
<organism evidence="3 4">
    <name type="scientific">Chryseobacterium piscicola</name>
    <dbReference type="NCBI Taxonomy" id="551459"/>
    <lineage>
        <taxon>Bacteria</taxon>
        <taxon>Pseudomonadati</taxon>
        <taxon>Bacteroidota</taxon>
        <taxon>Flavobacteriia</taxon>
        <taxon>Flavobacteriales</taxon>
        <taxon>Weeksellaceae</taxon>
        <taxon>Chryseobacterium group</taxon>
        <taxon>Chryseobacterium</taxon>
    </lineage>
</organism>
<accession>A0A1N7NIR9</accession>
<dbReference type="OrthoDB" id="7560784at2"/>
<dbReference type="STRING" id="551459.SAMN05421796_10839"/>
<feature type="domain" description="Pvc16 N-terminal" evidence="1">
    <location>
        <begin position="40"/>
        <end position="180"/>
    </location>
</feature>
<dbReference type="InterPro" id="IPR025351">
    <property type="entry name" value="Pvc16_N"/>
</dbReference>
<keyword evidence="5" id="KW-1185">Reference proteome</keyword>
<evidence type="ECO:0000313" key="3">
    <source>
        <dbReference type="EMBL" id="SIS98190.1"/>
    </source>
</evidence>
<dbReference type="EMBL" id="MUGO01000024">
    <property type="protein sequence ID" value="PQA90517.1"/>
    <property type="molecule type" value="Genomic_DNA"/>
</dbReference>
<reference evidence="3" key="2">
    <citation type="submission" date="2017-01" db="EMBL/GenBank/DDBJ databases">
        <authorList>
            <person name="Mah S.A."/>
            <person name="Swanson W.J."/>
            <person name="Moy G.W."/>
            <person name="Vacquier V.D."/>
        </authorList>
    </citation>
    <scope>NUCLEOTIDE SEQUENCE [LARGE SCALE GENOMIC DNA]</scope>
    <source>
        <strain evidence="3">DSM 21068</strain>
    </source>
</reference>
<evidence type="ECO:0000259" key="1">
    <source>
        <dbReference type="Pfam" id="PF14065"/>
    </source>
</evidence>
<proteinExistence type="predicted"/>
<reference evidence="4" key="3">
    <citation type="submission" date="2017-01" db="EMBL/GenBank/DDBJ databases">
        <authorList>
            <person name="Varghese N."/>
            <person name="Submissions S."/>
        </authorList>
    </citation>
    <scope>NUCLEOTIDE SEQUENCE [LARGE SCALE GENOMIC DNA]</scope>
    <source>
        <strain evidence="4">DSM 21068</strain>
    </source>
</reference>
<evidence type="ECO:0000313" key="4">
    <source>
        <dbReference type="Proteomes" id="UP000186246"/>
    </source>
</evidence>
<dbReference type="Pfam" id="PF14065">
    <property type="entry name" value="Pvc16_N"/>
    <property type="match status" value="1"/>
</dbReference>
<dbReference type="Proteomes" id="UP000238314">
    <property type="component" value="Unassembled WGS sequence"/>
</dbReference>
<evidence type="ECO:0000313" key="5">
    <source>
        <dbReference type="Proteomes" id="UP000238314"/>
    </source>
</evidence>
<dbReference type="EMBL" id="FTOJ01000008">
    <property type="protein sequence ID" value="SIS98190.1"/>
    <property type="molecule type" value="Genomic_DNA"/>
</dbReference>
<dbReference type="AlphaFoldDB" id="A0A1N7NIR9"/>
<dbReference type="Proteomes" id="UP000186246">
    <property type="component" value="Unassembled WGS sequence"/>
</dbReference>
<dbReference type="RefSeq" id="WP_076452263.1">
    <property type="nucleotide sequence ID" value="NZ_FTOJ01000008.1"/>
</dbReference>